<evidence type="ECO:0000256" key="4">
    <source>
        <dbReference type="ARBA" id="ARBA00022989"/>
    </source>
</evidence>
<feature type="transmembrane region" description="Helical" evidence="7">
    <location>
        <begin position="152"/>
        <end position="170"/>
    </location>
</feature>
<evidence type="ECO:0000256" key="6">
    <source>
        <dbReference type="RuleBase" id="RU000320"/>
    </source>
</evidence>
<dbReference type="GO" id="GO:0048038">
    <property type="term" value="F:quinone binding"/>
    <property type="evidence" value="ECO:0007669"/>
    <property type="project" value="UniProtKB-KW"/>
</dbReference>
<dbReference type="Pfam" id="PF00662">
    <property type="entry name" value="Proton_antipo_N"/>
    <property type="match status" value="1"/>
</dbReference>
<evidence type="ECO:0000256" key="2">
    <source>
        <dbReference type="ARBA" id="ARBA00008483"/>
    </source>
</evidence>
<dbReference type="RefSeq" id="WP_092470380.1">
    <property type="nucleotide sequence ID" value="NZ_FOOX01000004.1"/>
</dbReference>
<feature type="domain" description="NADH:quinone oxidoreductase/Mrp antiporter transmembrane" evidence="8">
    <location>
        <begin position="145"/>
        <end position="437"/>
    </location>
</feature>
<gene>
    <name evidence="10" type="ORF">SAMN05660649_01583</name>
</gene>
<feature type="transmembrane region" description="Helical" evidence="7">
    <location>
        <begin position="348"/>
        <end position="369"/>
    </location>
</feature>
<dbReference type="InterPro" id="IPR001750">
    <property type="entry name" value="ND/Mrp_TM"/>
</dbReference>
<feature type="transmembrane region" description="Helical" evidence="7">
    <location>
        <begin position="463"/>
        <end position="487"/>
    </location>
</feature>
<evidence type="ECO:0000313" key="10">
    <source>
        <dbReference type="EMBL" id="SFG40479.1"/>
    </source>
</evidence>
<feature type="transmembrane region" description="Helical" evidence="7">
    <location>
        <begin position="222"/>
        <end position="241"/>
    </location>
</feature>
<feature type="transmembrane region" description="Helical" evidence="7">
    <location>
        <begin position="6"/>
        <end position="27"/>
    </location>
</feature>
<evidence type="ECO:0000256" key="1">
    <source>
        <dbReference type="ARBA" id="ARBA00004127"/>
    </source>
</evidence>
<feature type="transmembrane region" description="Helical" evidence="7">
    <location>
        <begin position="34"/>
        <end position="58"/>
    </location>
</feature>
<evidence type="ECO:0000313" key="11">
    <source>
        <dbReference type="Proteomes" id="UP000199337"/>
    </source>
</evidence>
<keyword evidence="3 6" id="KW-0812">Transmembrane</keyword>
<feature type="transmembrane region" description="Helical" evidence="7">
    <location>
        <begin position="292"/>
        <end position="313"/>
    </location>
</feature>
<sequence length="645" mass="70748">MLVEFAMQHAWLVPLLPALAFVVIVFLTRPWQLLSAIVAVGSMATACFFATLAAIGIFTNHEYIEKPLVYATRWFSLGLPGMPDLRIDVGVQLDPVSAMMLFMVSFIATFIFLYSVGYMKGDPGYSVFFSYLSLFGASMLLLVLSSNLLQMFVAWELVGLCSYLLIGFYTHKISAREAAKKAFVTCRVADFGLLLGLLSLQIVFGTLNLTELAGKIEHFEQYTTFGMLTLIAVLVFIGPIGKSGQFPLHVWLPDAMEGPTPVSALIHAATMVVAGVYLVGRTMFLFHEVPSAMQLVAVTGGFTALFAATVAITQREIKKILAYSTVSQLGYMMLALGVGSLSASMFHLWTHAFFKALMFLGAGSVLTALHHKADVWEMGGLVKKMPITAWTFVIGGLAIAGIPPFAGFWSKDEILVSALSTGHYVLFAMAAFTAFLTAFYMWRMIFLAFFGEENPANHPKESHWTMTVPLLVLAVGACFVGLLGTPWHNVWGEWIRFGHAHEGAPNYGAMLLSIVLAGAGILLAYTLYLKDAKKKRARKMAEWFGPVYRMLYNKYYIDELYLWFNHALVDGTAKLFYLFDIYVVDGIVNSIGAFARLSGDGLRVFQSGRLQNYVLVFFLGVLAVAVLMAFSGSSTAAGLVLGGVK</sequence>
<evidence type="ECO:0000256" key="5">
    <source>
        <dbReference type="ARBA" id="ARBA00023136"/>
    </source>
</evidence>
<accession>A0A1I2RLY5</accession>
<dbReference type="PANTHER" id="PTHR42829">
    <property type="entry name" value="NADH-UBIQUINONE OXIDOREDUCTASE CHAIN 5"/>
    <property type="match status" value="1"/>
</dbReference>
<feature type="transmembrane region" description="Helical" evidence="7">
    <location>
        <begin position="191"/>
        <end position="210"/>
    </location>
</feature>
<feature type="transmembrane region" description="Helical" evidence="7">
    <location>
        <begin position="262"/>
        <end position="280"/>
    </location>
</feature>
<reference evidence="11" key="1">
    <citation type="submission" date="2016-10" db="EMBL/GenBank/DDBJ databases">
        <authorList>
            <person name="Varghese N."/>
            <person name="Submissions S."/>
        </authorList>
    </citation>
    <scope>NUCLEOTIDE SEQUENCE [LARGE SCALE GENOMIC DNA]</scope>
    <source>
        <strain evidence="11">DSM 17038</strain>
    </source>
</reference>
<dbReference type="OrthoDB" id="9807568at2"/>
<feature type="transmembrane region" description="Helical" evidence="7">
    <location>
        <begin position="507"/>
        <end position="529"/>
    </location>
</feature>
<keyword evidence="5 7" id="KW-0472">Membrane</keyword>
<feature type="transmembrane region" description="Helical" evidence="7">
    <location>
        <begin position="96"/>
        <end position="116"/>
    </location>
</feature>
<dbReference type="Gene3D" id="1.20.5.2700">
    <property type="match status" value="1"/>
</dbReference>
<feature type="transmembrane region" description="Helical" evidence="7">
    <location>
        <begin position="615"/>
        <end position="641"/>
    </location>
</feature>
<dbReference type="EMBL" id="FOOX01000004">
    <property type="protein sequence ID" value="SFG40479.1"/>
    <property type="molecule type" value="Genomic_DNA"/>
</dbReference>
<organism evidence="10 11">
    <name type="scientific">Desulfotruncus arcticus DSM 17038</name>
    <dbReference type="NCBI Taxonomy" id="1121424"/>
    <lineage>
        <taxon>Bacteria</taxon>
        <taxon>Bacillati</taxon>
        <taxon>Bacillota</taxon>
        <taxon>Clostridia</taxon>
        <taxon>Eubacteriales</taxon>
        <taxon>Desulfallaceae</taxon>
        <taxon>Desulfotruncus</taxon>
    </lineage>
</organism>
<protein>
    <submittedName>
        <fullName evidence="10">NADH-quinone oxidoreductase subunit L</fullName>
    </submittedName>
</protein>
<evidence type="ECO:0000256" key="3">
    <source>
        <dbReference type="ARBA" id="ARBA00022692"/>
    </source>
</evidence>
<dbReference type="GO" id="GO:0042773">
    <property type="term" value="P:ATP synthesis coupled electron transport"/>
    <property type="evidence" value="ECO:0007669"/>
    <property type="project" value="InterPro"/>
</dbReference>
<feature type="transmembrane region" description="Helical" evidence="7">
    <location>
        <begin position="389"/>
        <end position="409"/>
    </location>
</feature>
<dbReference type="Proteomes" id="UP000199337">
    <property type="component" value="Unassembled WGS sequence"/>
</dbReference>
<proteinExistence type="inferred from homology"/>
<feature type="transmembrane region" description="Helical" evidence="7">
    <location>
        <begin position="421"/>
        <end position="442"/>
    </location>
</feature>
<comment type="subcellular location">
    <subcellularLocation>
        <location evidence="1">Endomembrane system</location>
        <topology evidence="1">Multi-pass membrane protein</topology>
    </subcellularLocation>
    <subcellularLocation>
        <location evidence="6">Membrane</location>
        <topology evidence="6">Multi-pass membrane protein</topology>
    </subcellularLocation>
</comment>
<dbReference type="PANTHER" id="PTHR42829:SF2">
    <property type="entry name" value="NADH-UBIQUINONE OXIDOREDUCTASE CHAIN 5"/>
    <property type="match status" value="1"/>
</dbReference>
<keyword evidence="4 7" id="KW-1133">Transmembrane helix</keyword>
<dbReference type="GO" id="GO:0012505">
    <property type="term" value="C:endomembrane system"/>
    <property type="evidence" value="ECO:0007669"/>
    <property type="project" value="UniProtKB-SubCell"/>
</dbReference>
<dbReference type="GO" id="GO:0016020">
    <property type="term" value="C:membrane"/>
    <property type="evidence" value="ECO:0007669"/>
    <property type="project" value="UniProtKB-SubCell"/>
</dbReference>
<feature type="transmembrane region" description="Helical" evidence="7">
    <location>
        <begin position="128"/>
        <end position="146"/>
    </location>
</feature>
<feature type="domain" description="NADH-Ubiquinone oxidoreductase (complex I) chain 5 N-terminal" evidence="9">
    <location>
        <begin position="83"/>
        <end position="129"/>
    </location>
</feature>
<dbReference type="NCBIfam" id="NF005141">
    <property type="entry name" value="PRK06590.1"/>
    <property type="match status" value="1"/>
</dbReference>
<comment type="similarity">
    <text evidence="2">Belongs to the CPA3 antiporters (TC 2.A.63) subunit A family.</text>
</comment>
<dbReference type="PRINTS" id="PR01435">
    <property type="entry name" value="NPOXDRDTASE5"/>
</dbReference>
<feature type="transmembrane region" description="Helical" evidence="7">
    <location>
        <begin position="320"/>
        <end position="342"/>
    </location>
</feature>
<dbReference type="Pfam" id="PF00361">
    <property type="entry name" value="Proton_antipo_M"/>
    <property type="match status" value="1"/>
</dbReference>
<dbReference type="PRINTS" id="PR01434">
    <property type="entry name" value="NADHDHGNASE5"/>
</dbReference>
<dbReference type="GO" id="GO:0015990">
    <property type="term" value="P:electron transport coupled proton transport"/>
    <property type="evidence" value="ECO:0007669"/>
    <property type="project" value="TreeGrafter"/>
</dbReference>
<dbReference type="NCBIfam" id="TIGR01974">
    <property type="entry name" value="NDH_I_L"/>
    <property type="match status" value="1"/>
</dbReference>
<evidence type="ECO:0000256" key="7">
    <source>
        <dbReference type="SAM" id="Phobius"/>
    </source>
</evidence>
<keyword evidence="11" id="KW-1185">Reference proteome</keyword>
<dbReference type="AlphaFoldDB" id="A0A1I2RLY5"/>
<dbReference type="InterPro" id="IPR003945">
    <property type="entry name" value="NU5C-like"/>
</dbReference>
<dbReference type="InterPro" id="IPR001516">
    <property type="entry name" value="Proton_antipo_N"/>
</dbReference>
<evidence type="ECO:0000259" key="8">
    <source>
        <dbReference type="Pfam" id="PF00361"/>
    </source>
</evidence>
<name>A0A1I2RLY5_9FIRM</name>
<evidence type="ECO:0000259" key="9">
    <source>
        <dbReference type="Pfam" id="PF00662"/>
    </source>
</evidence>
<dbReference type="InterPro" id="IPR018393">
    <property type="entry name" value="NADHpl_OxRdtase_5_subgr"/>
</dbReference>
<dbReference type="GO" id="GO:0008137">
    <property type="term" value="F:NADH dehydrogenase (ubiquinone) activity"/>
    <property type="evidence" value="ECO:0007669"/>
    <property type="project" value="InterPro"/>
</dbReference>
<dbReference type="GO" id="GO:0003954">
    <property type="term" value="F:NADH dehydrogenase activity"/>
    <property type="evidence" value="ECO:0007669"/>
    <property type="project" value="TreeGrafter"/>
</dbReference>
<dbReference type="STRING" id="341036.SAMN05660649_01583"/>